<gene>
    <name evidence="2" type="ORF">FRX48_04764</name>
</gene>
<reference evidence="2 3" key="1">
    <citation type="submission" date="2019-09" db="EMBL/GenBank/DDBJ databases">
        <title>The hologenome of the rock-dwelling lichen Lasallia pustulata.</title>
        <authorList>
            <person name="Greshake Tzovaras B."/>
            <person name="Segers F."/>
            <person name="Bicker A."/>
            <person name="Dal Grande F."/>
            <person name="Otte J."/>
            <person name="Hankeln T."/>
            <person name="Schmitt I."/>
            <person name="Ebersberger I."/>
        </authorList>
    </citation>
    <scope>NUCLEOTIDE SEQUENCE [LARGE SCALE GENOMIC DNA]</scope>
    <source>
        <strain evidence="2">A1-1</strain>
    </source>
</reference>
<comment type="caution">
    <text evidence="2">The sequence shown here is derived from an EMBL/GenBank/DDBJ whole genome shotgun (WGS) entry which is preliminary data.</text>
</comment>
<dbReference type="AlphaFoldDB" id="A0A5M8PPR5"/>
<evidence type="ECO:0000256" key="1">
    <source>
        <dbReference type="SAM" id="MobiDB-lite"/>
    </source>
</evidence>
<accession>A0A5M8PPR5</accession>
<evidence type="ECO:0000313" key="3">
    <source>
        <dbReference type="Proteomes" id="UP000324767"/>
    </source>
</evidence>
<dbReference type="PANTHER" id="PTHR34723">
    <property type="entry name" value="PROTEIN CBG17025"/>
    <property type="match status" value="1"/>
</dbReference>
<evidence type="ECO:0000313" key="2">
    <source>
        <dbReference type="EMBL" id="KAA6411484.1"/>
    </source>
</evidence>
<dbReference type="EMBL" id="VXIT01000007">
    <property type="protein sequence ID" value="KAA6411484.1"/>
    <property type="molecule type" value="Genomic_DNA"/>
</dbReference>
<dbReference type="OrthoDB" id="10559692at2759"/>
<proteinExistence type="predicted"/>
<feature type="region of interest" description="Disordered" evidence="1">
    <location>
        <begin position="227"/>
        <end position="254"/>
    </location>
</feature>
<protein>
    <submittedName>
        <fullName evidence="2">Uncharacterized protein</fullName>
    </submittedName>
</protein>
<feature type="region of interest" description="Disordered" evidence="1">
    <location>
        <begin position="95"/>
        <end position="126"/>
    </location>
</feature>
<name>A0A5M8PPR5_9LECA</name>
<feature type="compositionally biased region" description="Polar residues" evidence="1">
    <location>
        <begin position="105"/>
        <end position="126"/>
    </location>
</feature>
<organism evidence="2 3">
    <name type="scientific">Lasallia pustulata</name>
    <dbReference type="NCBI Taxonomy" id="136370"/>
    <lineage>
        <taxon>Eukaryota</taxon>
        <taxon>Fungi</taxon>
        <taxon>Dikarya</taxon>
        <taxon>Ascomycota</taxon>
        <taxon>Pezizomycotina</taxon>
        <taxon>Lecanoromycetes</taxon>
        <taxon>OSLEUM clade</taxon>
        <taxon>Umbilicariomycetidae</taxon>
        <taxon>Umbilicariales</taxon>
        <taxon>Umbilicariaceae</taxon>
        <taxon>Lasallia</taxon>
    </lineage>
</organism>
<sequence length="313" mass="34659">MARWLDGSMARWLDGSMAPWLHGSMAPWLHGSMAGWLHGSMAPWLDGWMAPWLHGSMARWFDCSMARWLDQTLRAECRRDEAPFVRGAAQNAASRAQLGSGRASGISSVASSHNTQGSNAVHSSQVSTYLRETDPYRDFLCQGHQRPLPGLTASHDGGSQDLPENSRQHDRTLALTQYESLENGQMALQYGASYPYHGPTQYDGWNNGEVSPQCDLLGHPYDRPTRYGGHTSDQLSTQYGAPGGGPAQSQNPGHYGNVYPPHMIVTSRNAPRPMIEDAILNECRGPRPYEVAVRSQATVQYVSDWTANWDQME</sequence>
<feature type="region of interest" description="Disordered" evidence="1">
    <location>
        <begin position="141"/>
        <end position="168"/>
    </location>
</feature>
<dbReference type="PANTHER" id="PTHR34723:SF8">
    <property type="entry name" value="PROTEIN CBG17025"/>
    <property type="match status" value="1"/>
</dbReference>
<dbReference type="Proteomes" id="UP000324767">
    <property type="component" value="Unassembled WGS sequence"/>
</dbReference>